<dbReference type="AlphaFoldDB" id="A0A1G1ZHG1"/>
<name>A0A1G1ZHG1_9BACT</name>
<dbReference type="STRING" id="1798404.A3B92_03380"/>
<reference evidence="1 2" key="1">
    <citation type="journal article" date="2016" name="Nat. Commun.">
        <title>Thousands of microbial genomes shed light on interconnected biogeochemical processes in an aquifer system.</title>
        <authorList>
            <person name="Anantharaman K."/>
            <person name="Brown C.T."/>
            <person name="Hug L.A."/>
            <person name="Sharon I."/>
            <person name="Castelle C.J."/>
            <person name="Probst A.J."/>
            <person name="Thomas B.C."/>
            <person name="Singh A."/>
            <person name="Wilkins M.J."/>
            <person name="Karaoz U."/>
            <person name="Brodie E.L."/>
            <person name="Williams K.H."/>
            <person name="Hubbard S.S."/>
            <person name="Banfield J.F."/>
        </authorList>
    </citation>
    <scope>NUCLEOTIDE SEQUENCE [LARGE SCALE GENOMIC DNA]</scope>
</reference>
<comment type="caution">
    <text evidence="1">The sequence shown here is derived from an EMBL/GenBank/DDBJ whole genome shotgun (WGS) entry which is preliminary data.</text>
</comment>
<protein>
    <submittedName>
        <fullName evidence="1">Uncharacterized protein</fullName>
    </submittedName>
</protein>
<evidence type="ECO:0000313" key="2">
    <source>
        <dbReference type="Proteomes" id="UP000177960"/>
    </source>
</evidence>
<sequence length="138" mass="15398">MKFMEETKNNSNKKLAAGGVVAALVLAGLAWGVGWLPWSGTDTYQAVFLANNQVYFGKLSNQDSKYPVLTDIYYLRVTQSLQPSQPNPNISLIKLGDELHGPADRMEINRDQILFVEDLKPDSQVVRAIKDYRAANPK</sequence>
<organism evidence="1 2">
    <name type="scientific">Candidatus Harrisonbacteria bacterium RIFCSPHIGHO2_02_FULL_42_16</name>
    <dbReference type="NCBI Taxonomy" id="1798404"/>
    <lineage>
        <taxon>Bacteria</taxon>
        <taxon>Candidatus Harrisoniibacteriota</taxon>
    </lineage>
</organism>
<evidence type="ECO:0000313" key="1">
    <source>
        <dbReference type="EMBL" id="OGY63961.1"/>
    </source>
</evidence>
<dbReference type="Proteomes" id="UP000177960">
    <property type="component" value="Unassembled WGS sequence"/>
</dbReference>
<accession>A0A1G1ZHG1</accession>
<gene>
    <name evidence="1" type="ORF">A3B92_03380</name>
</gene>
<proteinExistence type="predicted"/>
<dbReference type="EMBL" id="MHJG01000012">
    <property type="protein sequence ID" value="OGY63961.1"/>
    <property type="molecule type" value="Genomic_DNA"/>
</dbReference>